<evidence type="ECO:0000256" key="4">
    <source>
        <dbReference type="SAM" id="SignalP"/>
    </source>
</evidence>
<dbReference type="Proteomes" id="UP000095039">
    <property type="component" value="Unassembled WGS sequence"/>
</dbReference>
<dbReference type="EMBL" id="AJWN02000092">
    <property type="protein sequence ID" value="OEE58558.1"/>
    <property type="molecule type" value="Genomic_DNA"/>
</dbReference>
<keyword evidence="7" id="KW-1185">Reference proteome</keyword>
<dbReference type="AlphaFoldDB" id="A0A1E5BZ77"/>
<dbReference type="InterPro" id="IPR050298">
    <property type="entry name" value="Gram-neg_bact_OMP"/>
</dbReference>
<dbReference type="InterPro" id="IPR033900">
    <property type="entry name" value="Gram_neg_porin_domain"/>
</dbReference>
<organism evidence="6 7">
    <name type="scientific">Enterovibrio norvegicus FF-454</name>
    <dbReference type="NCBI Taxonomy" id="1185651"/>
    <lineage>
        <taxon>Bacteria</taxon>
        <taxon>Pseudomonadati</taxon>
        <taxon>Pseudomonadota</taxon>
        <taxon>Gammaproteobacteria</taxon>
        <taxon>Vibrionales</taxon>
        <taxon>Vibrionaceae</taxon>
        <taxon>Enterovibrio</taxon>
    </lineage>
</organism>
<dbReference type="InterPro" id="IPR023614">
    <property type="entry name" value="Porin_dom_sf"/>
</dbReference>
<evidence type="ECO:0000313" key="6">
    <source>
        <dbReference type="EMBL" id="OEE58558.1"/>
    </source>
</evidence>
<gene>
    <name evidence="6" type="ORF">A1OK_14980</name>
</gene>
<comment type="subcellular location">
    <subcellularLocation>
        <location evidence="1">Cell outer membrane</location>
        <topology evidence="1">Multi-pass membrane protein</topology>
    </subcellularLocation>
</comment>
<dbReference type="Gene3D" id="2.40.160.10">
    <property type="entry name" value="Porin"/>
    <property type="match status" value="1"/>
</dbReference>
<dbReference type="GO" id="GO:0009279">
    <property type="term" value="C:cell outer membrane"/>
    <property type="evidence" value="ECO:0007669"/>
    <property type="project" value="UniProtKB-SubCell"/>
</dbReference>
<feature type="signal peptide" evidence="4">
    <location>
        <begin position="1"/>
        <end position="21"/>
    </location>
</feature>
<evidence type="ECO:0000313" key="7">
    <source>
        <dbReference type="Proteomes" id="UP000095039"/>
    </source>
</evidence>
<feature type="chain" id="PRO_5009172256" description="Porin domain-containing protein" evidence="4">
    <location>
        <begin position="22"/>
        <end position="357"/>
    </location>
</feature>
<evidence type="ECO:0000259" key="5">
    <source>
        <dbReference type="Pfam" id="PF13609"/>
    </source>
</evidence>
<feature type="domain" description="Porin" evidence="5">
    <location>
        <begin position="12"/>
        <end position="323"/>
    </location>
</feature>
<keyword evidence="2 4" id="KW-0732">Signal</keyword>
<name>A0A1E5BZ77_9GAMM</name>
<evidence type="ECO:0000256" key="1">
    <source>
        <dbReference type="ARBA" id="ARBA00004571"/>
    </source>
</evidence>
<dbReference type="PANTHER" id="PTHR34501">
    <property type="entry name" value="PROTEIN YDDL-RELATED"/>
    <property type="match status" value="1"/>
</dbReference>
<comment type="caution">
    <text evidence="6">The sequence shown here is derived from an EMBL/GenBank/DDBJ whole genome shotgun (WGS) entry which is preliminary data.</text>
</comment>
<accession>A0A1E5BZ77</accession>
<evidence type="ECO:0000256" key="2">
    <source>
        <dbReference type="ARBA" id="ARBA00022729"/>
    </source>
</evidence>
<dbReference type="RefSeq" id="WP_016959816.1">
    <property type="nucleotide sequence ID" value="NZ_AJWN02000092.1"/>
</dbReference>
<dbReference type="PANTHER" id="PTHR34501:SF2">
    <property type="entry name" value="OUTER MEMBRANE PORIN F-RELATED"/>
    <property type="match status" value="1"/>
</dbReference>
<proteinExistence type="predicted"/>
<reference evidence="6 7" key="1">
    <citation type="journal article" date="2012" name="Science">
        <title>Ecological populations of bacteria act as socially cohesive units of antibiotic production and resistance.</title>
        <authorList>
            <person name="Cordero O.X."/>
            <person name="Wildschutte H."/>
            <person name="Kirkup B."/>
            <person name="Proehl S."/>
            <person name="Ngo L."/>
            <person name="Hussain F."/>
            <person name="Le Roux F."/>
            <person name="Mincer T."/>
            <person name="Polz M.F."/>
        </authorList>
    </citation>
    <scope>NUCLEOTIDE SEQUENCE [LARGE SCALE GENOMIC DNA]</scope>
    <source>
        <strain evidence="6 7">FF-454</strain>
    </source>
</reference>
<dbReference type="SUPFAM" id="SSF56935">
    <property type="entry name" value="Porins"/>
    <property type="match status" value="1"/>
</dbReference>
<dbReference type="GO" id="GO:0015288">
    <property type="term" value="F:porin activity"/>
    <property type="evidence" value="ECO:0007669"/>
    <property type="project" value="InterPro"/>
</dbReference>
<keyword evidence="3" id="KW-0472">Membrane</keyword>
<sequence length="357" mass="39012">MNKKFLAVVIPAVLFAGNVSAAEIYSGENGSAEFSGSLRAKLTKSPDSDVKLDDGSSRAAVSALYKVNDNFDVLAALEFSVASEFKNRYSYIGATGDWGKVTIGKQYLTADDLWGVDNSYFFGGSHIVEGAVSGGKHDSSVRYSYEGNSFYVDASYALPEDGDNAEVAELFGRVSVAGFDITAGVSKAEKNNPEQKDVESRDDTGKLVKTTYPESKFEDLYRSIWVERTFGDLYVGAQYSASDIERNNGTEELNRTGYALAFSYGLNDKASVYGAYEYSDFETKGFKISDKTEGEADVLYVGSVYKFNSYFRVYGEVAYVDGTTSLGVSNDKNDLQVAPATSFDSEMMYAIGARVYW</sequence>
<protein>
    <recommendedName>
        <fullName evidence="5">Porin domain-containing protein</fullName>
    </recommendedName>
</protein>
<dbReference type="CDD" id="cd00342">
    <property type="entry name" value="gram_neg_porins"/>
    <property type="match status" value="1"/>
</dbReference>
<evidence type="ECO:0000256" key="3">
    <source>
        <dbReference type="ARBA" id="ARBA00023136"/>
    </source>
</evidence>
<dbReference type="Pfam" id="PF13609">
    <property type="entry name" value="Porin_4"/>
    <property type="match status" value="1"/>
</dbReference>